<evidence type="ECO:0000256" key="1">
    <source>
        <dbReference type="SAM" id="MobiDB-lite"/>
    </source>
</evidence>
<name>A0A8X6IRM0_9ARAC</name>
<dbReference type="Proteomes" id="UP000886998">
    <property type="component" value="Unassembled WGS sequence"/>
</dbReference>
<comment type="caution">
    <text evidence="2">The sequence shown here is derived from an EMBL/GenBank/DDBJ whole genome shotgun (WGS) entry which is preliminary data.</text>
</comment>
<protein>
    <submittedName>
        <fullName evidence="2">Uncharacterized protein</fullName>
    </submittedName>
</protein>
<sequence length="71" mass="7977">MKPNFELVRDLDSSQMGGIDHDTGDPLSSSVIRMDNPPPNAFRAPFDLLPYGFLCLKTYLEVPLPIQLRES</sequence>
<reference evidence="2" key="1">
    <citation type="submission" date="2020-08" db="EMBL/GenBank/DDBJ databases">
        <title>Multicomponent nature underlies the extraordinary mechanical properties of spider dragline silk.</title>
        <authorList>
            <person name="Kono N."/>
            <person name="Nakamura H."/>
            <person name="Mori M."/>
            <person name="Yoshida Y."/>
            <person name="Ohtoshi R."/>
            <person name="Malay A.D."/>
            <person name="Moran D.A.P."/>
            <person name="Tomita M."/>
            <person name="Numata K."/>
            <person name="Arakawa K."/>
        </authorList>
    </citation>
    <scope>NUCLEOTIDE SEQUENCE</scope>
</reference>
<proteinExistence type="predicted"/>
<evidence type="ECO:0000313" key="2">
    <source>
        <dbReference type="EMBL" id="GFS56530.1"/>
    </source>
</evidence>
<feature type="region of interest" description="Disordered" evidence="1">
    <location>
        <begin position="1"/>
        <end position="27"/>
    </location>
</feature>
<evidence type="ECO:0000313" key="3">
    <source>
        <dbReference type="Proteomes" id="UP000886998"/>
    </source>
</evidence>
<organism evidence="2 3">
    <name type="scientific">Trichonephila inaurata madagascariensis</name>
    <dbReference type="NCBI Taxonomy" id="2747483"/>
    <lineage>
        <taxon>Eukaryota</taxon>
        <taxon>Metazoa</taxon>
        <taxon>Ecdysozoa</taxon>
        <taxon>Arthropoda</taxon>
        <taxon>Chelicerata</taxon>
        <taxon>Arachnida</taxon>
        <taxon>Araneae</taxon>
        <taxon>Araneomorphae</taxon>
        <taxon>Entelegynae</taxon>
        <taxon>Araneoidea</taxon>
        <taxon>Nephilidae</taxon>
        <taxon>Trichonephila</taxon>
        <taxon>Trichonephila inaurata</taxon>
    </lineage>
</organism>
<dbReference type="EMBL" id="BMAV01027129">
    <property type="protein sequence ID" value="GFS56530.1"/>
    <property type="molecule type" value="Genomic_DNA"/>
</dbReference>
<accession>A0A8X6IRM0</accession>
<keyword evidence="3" id="KW-1185">Reference proteome</keyword>
<dbReference type="AlphaFoldDB" id="A0A8X6IRM0"/>
<gene>
    <name evidence="2" type="ORF">TNIN_467571</name>
</gene>